<dbReference type="OrthoDB" id="506431at2759"/>
<feature type="region of interest" description="Disordered" evidence="1">
    <location>
        <begin position="270"/>
        <end position="324"/>
    </location>
</feature>
<dbReference type="RefSeq" id="XP_033378269.1">
    <property type="nucleotide sequence ID" value="XM_033523956.1"/>
</dbReference>
<feature type="region of interest" description="Disordered" evidence="1">
    <location>
        <begin position="431"/>
        <end position="486"/>
    </location>
</feature>
<feature type="compositionally biased region" description="Polar residues" evidence="1">
    <location>
        <begin position="93"/>
        <end position="106"/>
    </location>
</feature>
<accession>A0A6A5XAI2</accession>
<feature type="compositionally biased region" description="Basic and acidic residues" evidence="1">
    <location>
        <begin position="476"/>
        <end position="486"/>
    </location>
</feature>
<evidence type="ECO:0000256" key="1">
    <source>
        <dbReference type="SAM" id="MobiDB-lite"/>
    </source>
</evidence>
<feature type="compositionally biased region" description="Low complexity" evidence="1">
    <location>
        <begin position="221"/>
        <end position="230"/>
    </location>
</feature>
<evidence type="ECO:0000313" key="2">
    <source>
        <dbReference type="EMBL" id="KAF2009930.1"/>
    </source>
</evidence>
<name>A0A6A5XAI2_9PLEO</name>
<evidence type="ECO:0000313" key="3">
    <source>
        <dbReference type="Proteomes" id="UP000799778"/>
    </source>
</evidence>
<feature type="region of interest" description="Disordered" evidence="1">
    <location>
        <begin position="28"/>
        <end position="113"/>
    </location>
</feature>
<dbReference type="AlphaFoldDB" id="A0A6A5XAI2"/>
<dbReference type="EMBL" id="ML978077">
    <property type="protein sequence ID" value="KAF2009930.1"/>
    <property type="molecule type" value="Genomic_DNA"/>
</dbReference>
<proteinExistence type="predicted"/>
<protein>
    <recommendedName>
        <fullName evidence="4">Signal peptide-containing protein</fullName>
    </recommendedName>
</protein>
<dbReference type="Proteomes" id="UP000799778">
    <property type="component" value="Unassembled WGS sequence"/>
</dbReference>
<dbReference type="GeneID" id="54281353"/>
<feature type="compositionally biased region" description="Basic and acidic residues" evidence="1">
    <location>
        <begin position="34"/>
        <end position="48"/>
    </location>
</feature>
<sequence>MAWFLRGVQSAVFHYVSCAPCIQYASQKKRRKQAKVDREARMQLEKEQPGVYSHPEPTGTNPFWQEEITLGPGPPPRRGKKSSSQRGIVRAGTHSTIASQGSSSTDVNDHVRLSEDTLDDDNWNRKRYQREDEYLWGLDGPILAIRSATTRASSIGISGVSRPSSSLGSTKSYYTARVPPVNDLHPPVVSLPSPNPEGNQWMLQPPPKASVMSGKERATRSRSGSSASSRVELSLQRQASARNARHRLEYGAAAEISPISRTNSYNNRSAALLSPNARPPSATSSRRKQRRDTAWSVRPDHGMSSAGNSSSDTIARPKRAQTTKDVSNMDIVQIRSSRQRLSTVFSSGEARSSNNDFLTAPGNRIGNRRIKWASTQQPDSSPYLMKHRVPLTSSDVSSLNALQDLVPPRALLNNRFVSAPLIEARIKLPPSSADEERTLTSDDDEDWAGSRFGSDREWSGHMNGPVPFDSLGPAGRDPRLRWSVDF</sequence>
<evidence type="ECO:0008006" key="4">
    <source>
        <dbReference type="Google" id="ProtNLM"/>
    </source>
</evidence>
<reference evidence="2" key="1">
    <citation type="journal article" date="2020" name="Stud. Mycol.">
        <title>101 Dothideomycetes genomes: a test case for predicting lifestyles and emergence of pathogens.</title>
        <authorList>
            <person name="Haridas S."/>
            <person name="Albert R."/>
            <person name="Binder M."/>
            <person name="Bloem J."/>
            <person name="Labutti K."/>
            <person name="Salamov A."/>
            <person name="Andreopoulos B."/>
            <person name="Baker S."/>
            <person name="Barry K."/>
            <person name="Bills G."/>
            <person name="Bluhm B."/>
            <person name="Cannon C."/>
            <person name="Castanera R."/>
            <person name="Culley D."/>
            <person name="Daum C."/>
            <person name="Ezra D."/>
            <person name="Gonzalez J."/>
            <person name="Henrissat B."/>
            <person name="Kuo A."/>
            <person name="Liang C."/>
            <person name="Lipzen A."/>
            <person name="Lutzoni F."/>
            <person name="Magnuson J."/>
            <person name="Mondo S."/>
            <person name="Nolan M."/>
            <person name="Ohm R."/>
            <person name="Pangilinan J."/>
            <person name="Park H.-J."/>
            <person name="Ramirez L."/>
            <person name="Alfaro M."/>
            <person name="Sun H."/>
            <person name="Tritt A."/>
            <person name="Yoshinaga Y."/>
            <person name="Zwiers L.-H."/>
            <person name="Turgeon B."/>
            <person name="Goodwin S."/>
            <person name="Spatafora J."/>
            <person name="Crous P."/>
            <person name="Grigoriev I."/>
        </authorList>
    </citation>
    <scope>NUCLEOTIDE SEQUENCE</scope>
    <source>
        <strain evidence="2">CBS 175.79</strain>
    </source>
</reference>
<keyword evidence="3" id="KW-1185">Reference proteome</keyword>
<organism evidence="2 3">
    <name type="scientific">Aaosphaeria arxii CBS 175.79</name>
    <dbReference type="NCBI Taxonomy" id="1450172"/>
    <lineage>
        <taxon>Eukaryota</taxon>
        <taxon>Fungi</taxon>
        <taxon>Dikarya</taxon>
        <taxon>Ascomycota</taxon>
        <taxon>Pezizomycotina</taxon>
        <taxon>Dothideomycetes</taxon>
        <taxon>Pleosporomycetidae</taxon>
        <taxon>Pleosporales</taxon>
        <taxon>Pleosporales incertae sedis</taxon>
        <taxon>Aaosphaeria</taxon>
    </lineage>
</organism>
<feature type="region of interest" description="Disordered" evidence="1">
    <location>
        <begin position="192"/>
        <end position="243"/>
    </location>
</feature>
<gene>
    <name evidence="2" type="ORF">BU24DRAFT_357480</name>
</gene>